<dbReference type="AlphaFoldDB" id="A0A0N4X345"/>
<proteinExistence type="predicted"/>
<dbReference type="Proteomes" id="UP000268014">
    <property type="component" value="Unassembled WGS sequence"/>
</dbReference>
<organism evidence="3">
    <name type="scientific">Haemonchus placei</name>
    <name type="common">Barber's pole worm</name>
    <dbReference type="NCBI Taxonomy" id="6290"/>
    <lineage>
        <taxon>Eukaryota</taxon>
        <taxon>Metazoa</taxon>
        <taxon>Ecdysozoa</taxon>
        <taxon>Nematoda</taxon>
        <taxon>Chromadorea</taxon>
        <taxon>Rhabditida</taxon>
        <taxon>Rhabditina</taxon>
        <taxon>Rhabditomorpha</taxon>
        <taxon>Strongyloidea</taxon>
        <taxon>Trichostrongylidae</taxon>
        <taxon>Haemonchus</taxon>
    </lineage>
</organism>
<evidence type="ECO:0000313" key="3">
    <source>
        <dbReference type="WBParaSite" id="HPLM_0001878701-mRNA-1"/>
    </source>
</evidence>
<protein>
    <submittedName>
        <fullName evidence="3">EF-hand domain-containing protein</fullName>
    </submittedName>
</protein>
<name>A0A0N4X345_HAEPC</name>
<sequence length="82" mass="9355">MEASSLEVPPGVRNEYTSPFKTLLGAMFKKEVLDQISTMFDAFGDGKLAEKGERLKAILPKMVDLQWVDNMSEEFGKYIWCF</sequence>
<dbReference type="OrthoDB" id="5862692at2759"/>
<accession>A0A0N4X345</accession>
<gene>
    <name evidence="1" type="ORF">HPLM_LOCUS18779</name>
</gene>
<reference evidence="3" key="1">
    <citation type="submission" date="2017-02" db="UniProtKB">
        <authorList>
            <consortium name="WormBaseParasite"/>
        </authorList>
    </citation>
    <scope>IDENTIFICATION</scope>
</reference>
<dbReference type="EMBL" id="UZAF01020811">
    <property type="protein sequence ID" value="VDO73140.1"/>
    <property type="molecule type" value="Genomic_DNA"/>
</dbReference>
<evidence type="ECO:0000313" key="2">
    <source>
        <dbReference type="Proteomes" id="UP000268014"/>
    </source>
</evidence>
<dbReference type="WBParaSite" id="HPLM_0001878701-mRNA-1">
    <property type="protein sequence ID" value="HPLM_0001878701-mRNA-1"/>
    <property type="gene ID" value="HPLM_0001878701"/>
</dbReference>
<evidence type="ECO:0000313" key="1">
    <source>
        <dbReference type="EMBL" id="VDO73140.1"/>
    </source>
</evidence>
<keyword evidence="2" id="KW-1185">Reference proteome</keyword>
<reference evidence="1 2" key="2">
    <citation type="submission" date="2018-11" db="EMBL/GenBank/DDBJ databases">
        <authorList>
            <consortium name="Pathogen Informatics"/>
        </authorList>
    </citation>
    <scope>NUCLEOTIDE SEQUENCE [LARGE SCALE GENOMIC DNA]</scope>
    <source>
        <strain evidence="1 2">MHpl1</strain>
    </source>
</reference>